<accession>A0A0R1ZDP7</accession>
<dbReference type="InterPro" id="IPR052027">
    <property type="entry name" value="PspC"/>
</dbReference>
<sequence>MKKKLYRSNEHRILFGVCGGFADYFGIDPKYIRIGYLIFALICSMFARLSILPVGIYVILALAMPLNPNQSVKSFSSFFGNQTTNRPARPNNQGRKVIRDVKEKDIKK</sequence>
<feature type="compositionally biased region" description="Polar residues" evidence="6">
    <location>
        <begin position="82"/>
        <end position="94"/>
    </location>
</feature>
<evidence type="ECO:0000256" key="6">
    <source>
        <dbReference type="SAM" id="MobiDB-lite"/>
    </source>
</evidence>
<keyword evidence="2" id="KW-1003">Cell membrane</keyword>
<dbReference type="PANTHER" id="PTHR33885">
    <property type="entry name" value="PHAGE SHOCK PROTEIN C"/>
    <property type="match status" value="1"/>
</dbReference>
<comment type="subcellular location">
    <subcellularLocation>
        <location evidence="1">Cell membrane</location>
        <topology evidence="1">Single-pass membrane protein</topology>
    </subcellularLocation>
</comment>
<organism evidence="9 10">
    <name type="scientific">Ligilactobacillus araffinosus DSM 20653</name>
    <dbReference type="NCBI Taxonomy" id="1423820"/>
    <lineage>
        <taxon>Bacteria</taxon>
        <taxon>Bacillati</taxon>
        <taxon>Bacillota</taxon>
        <taxon>Bacilli</taxon>
        <taxon>Lactobacillales</taxon>
        <taxon>Lactobacillaceae</taxon>
        <taxon>Ligilactobacillus</taxon>
    </lineage>
</organism>
<evidence type="ECO:0000259" key="8">
    <source>
        <dbReference type="Pfam" id="PF04024"/>
    </source>
</evidence>
<protein>
    <recommendedName>
        <fullName evidence="8">Phage shock protein PspC N-terminal domain-containing protein</fullName>
    </recommendedName>
</protein>
<evidence type="ECO:0000256" key="4">
    <source>
        <dbReference type="ARBA" id="ARBA00022989"/>
    </source>
</evidence>
<evidence type="ECO:0000256" key="5">
    <source>
        <dbReference type="ARBA" id="ARBA00023136"/>
    </source>
</evidence>
<gene>
    <name evidence="9" type="ORF">FC64_GL000111</name>
</gene>
<evidence type="ECO:0000313" key="9">
    <source>
        <dbReference type="EMBL" id="KRM52968.1"/>
    </source>
</evidence>
<dbReference type="AlphaFoldDB" id="A0A0R1ZDP7"/>
<name>A0A0R1ZDP7_9LACO</name>
<evidence type="ECO:0000313" key="10">
    <source>
        <dbReference type="Proteomes" id="UP000051291"/>
    </source>
</evidence>
<dbReference type="PATRIC" id="fig|1423820.4.peg.114"/>
<keyword evidence="10" id="KW-1185">Reference proteome</keyword>
<proteinExistence type="predicted"/>
<feature type="transmembrane region" description="Helical" evidence="7">
    <location>
        <begin position="12"/>
        <end position="27"/>
    </location>
</feature>
<reference evidence="9 10" key="1">
    <citation type="journal article" date="2015" name="Genome Announc.">
        <title>Expanding the biotechnology potential of lactobacilli through comparative genomics of 213 strains and associated genera.</title>
        <authorList>
            <person name="Sun Z."/>
            <person name="Harris H.M."/>
            <person name="McCann A."/>
            <person name="Guo C."/>
            <person name="Argimon S."/>
            <person name="Zhang W."/>
            <person name="Yang X."/>
            <person name="Jeffery I.B."/>
            <person name="Cooney J.C."/>
            <person name="Kagawa T.F."/>
            <person name="Liu W."/>
            <person name="Song Y."/>
            <person name="Salvetti E."/>
            <person name="Wrobel A."/>
            <person name="Rasinkangas P."/>
            <person name="Parkhill J."/>
            <person name="Rea M.C."/>
            <person name="O'Sullivan O."/>
            <person name="Ritari J."/>
            <person name="Douillard F.P."/>
            <person name="Paul Ross R."/>
            <person name="Yang R."/>
            <person name="Briner A.E."/>
            <person name="Felis G.E."/>
            <person name="de Vos W.M."/>
            <person name="Barrangou R."/>
            <person name="Klaenhammer T.R."/>
            <person name="Caufield P.W."/>
            <person name="Cui Y."/>
            <person name="Zhang H."/>
            <person name="O'Toole P.W."/>
        </authorList>
    </citation>
    <scope>NUCLEOTIDE SEQUENCE [LARGE SCALE GENOMIC DNA]</scope>
    <source>
        <strain evidence="9 10">DSM 20653</strain>
    </source>
</reference>
<keyword evidence="5 7" id="KW-0472">Membrane</keyword>
<evidence type="ECO:0000256" key="1">
    <source>
        <dbReference type="ARBA" id="ARBA00004162"/>
    </source>
</evidence>
<comment type="caution">
    <text evidence="9">The sequence shown here is derived from an EMBL/GenBank/DDBJ whole genome shotgun (WGS) entry which is preliminary data.</text>
</comment>
<feature type="compositionally biased region" description="Basic and acidic residues" evidence="6">
    <location>
        <begin position="97"/>
        <end position="108"/>
    </location>
</feature>
<keyword evidence="3 7" id="KW-0812">Transmembrane</keyword>
<evidence type="ECO:0000256" key="7">
    <source>
        <dbReference type="SAM" id="Phobius"/>
    </source>
</evidence>
<dbReference type="GO" id="GO:0005886">
    <property type="term" value="C:plasma membrane"/>
    <property type="evidence" value="ECO:0007669"/>
    <property type="project" value="UniProtKB-SubCell"/>
</dbReference>
<feature type="region of interest" description="Disordered" evidence="6">
    <location>
        <begin position="82"/>
        <end position="108"/>
    </location>
</feature>
<evidence type="ECO:0000256" key="2">
    <source>
        <dbReference type="ARBA" id="ARBA00022475"/>
    </source>
</evidence>
<dbReference type="Proteomes" id="UP000051291">
    <property type="component" value="Unassembled WGS sequence"/>
</dbReference>
<feature type="domain" description="Phage shock protein PspC N-terminal" evidence="8">
    <location>
        <begin position="3"/>
        <end position="66"/>
    </location>
</feature>
<dbReference type="Pfam" id="PF04024">
    <property type="entry name" value="PspC"/>
    <property type="match status" value="1"/>
</dbReference>
<dbReference type="InterPro" id="IPR007168">
    <property type="entry name" value="Phageshock_PspC_N"/>
</dbReference>
<dbReference type="RefSeq" id="WP_057906282.1">
    <property type="nucleotide sequence ID" value="NZ_AYYZ01000011.1"/>
</dbReference>
<keyword evidence="4 7" id="KW-1133">Transmembrane helix</keyword>
<feature type="transmembrane region" description="Helical" evidence="7">
    <location>
        <begin position="33"/>
        <end position="63"/>
    </location>
</feature>
<evidence type="ECO:0000256" key="3">
    <source>
        <dbReference type="ARBA" id="ARBA00022692"/>
    </source>
</evidence>
<dbReference type="STRING" id="1423820.FC64_GL000111"/>
<dbReference type="EMBL" id="AYYZ01000011">
    <property type="protein sequence ID" value="KRM52968.1"/>
    <property type="molecule type" value="Genomic_DNA"/>
</dbReference>
<dbReference type="PANTHER" id="PTHR33885:SF3">
    <property type="entry name" value="PHAGE SHOCK PROTEIN C"/>
    <property type="match status" value="1"/>
</dbReference>